<comment type="caution">
    <text evidence="1">The sequence shown here is derived from an EMBL/GenBank/DDBJ whole genome shotgun (WGS) entry which is preliminary data.</text>
</comment>
<gene>
    <name evidence="1" type="ORF">D4741_12640</name>
</gene>
<dbReference type="RefSeq" id="WP_119853245.1">
    <property type="nucleotide sequence ID" value="NZ_QYSE01000002.1"/>
</dbReference>
<organism evidence="1 2">
    <name type="scientific">Pseudoalteromonas gelatinilytica</name>
    <dbReference type="NCBI Taxonomy" id="1703256"/>
    <lineage>
        <taxon>Bacteria</taxon>
        <taxon>Pseudomonadati</taxon>
        <taxon>Pseudomonadota</taxon>
        <taxon>Gammaproteobacteria</taxon>
        <taxon>Alteromonadales</taxon>
        <taxon>Pseudoalteromonadaceae</taxon>
        <taxon>Pseudoalteromonas</taxon>
    </lineage>
</organism>
<protein>
    <recommendedName>
        <fullName evidence="3">DNA-binding protein</fullName>
    </recommendedName>
</protein>
<dbReference type="AlphaFoldDB" id="A0A3A3EJR6"/>
<name>A0A3A3EJR6_9GAMM</name>
<dbReference type="Proteomes" id="UP000265938">
    <property type="component" value="Unassembled WGS sequence"/>
</dbReference>
<dbReference type="EMBL" id="QYSE01000002">
    <property type="protein sequence ID" value="RJF35807.1"/>
    <property type="molecule type" value="Genomic_DNA"/>
</dbReference>
<accession>A0A3A3EJR6</accession>
<evidence type="ECO:0000313" key="1">
    <source>
        <dbReference type="EMBL" id="RJF35807.1"/>
    </source>
</evidence>
<proteinExistence type="predicted"/>
<evidence type="ECO:0000313" key="2">
    <source>
        <dbReference type="Proteomes" id="UP000265938"/>
    </source>
</evidence>
<evidence type="ECO:0008006" key="3">
    <source>
        <dbReference type="Google" id="ProtNLM"/>
    </source>
</evidence>
<reference evidence="1 2" key="1">
    <citation type="submission" date="2018-09" db="EMBL/GenBank/DDBJ databases">
        <title>Identification of marine bacteria producing industrial enzymes.</title>
        <authorList>
            <person name="Cheng T.H."/>
            <person name="Saidin J."/>
            <person name="Muhd D.D."/>
            <person name="Isa M.N.M."/>
            <person name="Bakar M.F.A."/>
            <person name="Ismail N."/>
        </authorList>
    </citation>
    <scope>NUCLEOTIDE SEQUENCE [LARGE SCALE GENOMIC DNA]</scope>
    <source>
        <strain evidence="1 2">MNAD 1.6</strain>
    </source>
</reference>
<sequence length="86" mass="9506">MSFISKLGKGLKGAVNAVKSDEYQVNNVKAKCIHCGHHHFELGQAQLNTAGMTFLNLDWANDSASLLSCKKCGFIMWFAVEPKKTF</sequence>